<comment type="caution">
    <text evidence="1">The sequence shown here is derived from an EMBL/GenBank/DDBJ whole genome shotgun (WGS) entry which is preliminary data.</text>
</comment>
<feature type="non-terminal residue" evidence="1">
    <location>
        <position position="1"/>
    </location>
</feature>
<proteinExistence type="predicted"/>
<dbReference type="EMBL" id="BTRK01000006">
    <property type="protein sequence ID" value="GMR62786.1"/>
    <property type="molecule type" value="Genomic_DNA"/>
</dbReference>
<reference evidence="2" key="1">
    <citation type="submission" date="2022-10" db="EMBL/GenBank/DDBJ databases">
        <title>Genome assembly of Pristionchus species.</title>
        <authorList>
            <person name="Yoshida K."/>
            <person name="Sommer R.J."/>
        </authorList>
    </citation>
    <scope>NUCLEOTIDE SEQUENCE [LARGE SCALE GENOMIC DNA]</scope>
    <source>
        <strain evidence="2">RS5460</strain>
    </source>
</reference>
<name>A0AAN5DGZ5_9BILA</name>
<evidence type="ECO:0000313" key="1">
    <source>
        <dbReference type="EMBL" id="GMR62786.1"/>
    </source>
</evidence>
<organism evidence="1 2">
    <name type="scientific">Pristionchus mayeri</name>
    <dbReference type="NCBI Taxonomy" id="1317129"/>
    <lineage>
        <taxon>Eukaryota</taxon>
        <taxon>Metazoa</taxon>
        <taxon>Ecdysozoa</taxon>
        <taxon>Nematoda</taxon>
        <taxon>Chromadorea</taxon>
        <taxon>Rhabditida</taxon>
        <taxon>Rhabditina</taxon>
        <taxon>Diplogasteromorpha</taxon>
        <taxon>Diplogasteroidea</taxon>
        <taxon>Neodiplogasteridae</taxon>
        <taxon>Pristionchus</taxon>
    </lineage>
</organism>
<evidence type="ECO:0000313" key="2">
    <source>
        <dbReference type="Proteomes" id="UP001328107"/>
    </source>
</evidence>
<accession>A0AAN5DGZ5</accession>
<dbReference type="AlphaFoldDB" id="A0AAN5DGZ5"/>
<gene>
    <name evidence="1" type="ORF">PMAYCL1PPCAC_32981</name>
</gene>
<keyword evidence="2" id="KW-1185">Reference proteome</keyword>
<protein>
    <submittedName>
        <fullName evidence="1">Uncharacterized protein</fullName>
    </submittedName>
</protein>
<dbReference type="Proteomes" id="UP001328107">
    <property type="component" value="Unassembled WGS sequence"/>
</dbReference>
<sequence length="68" mass="7666">SNATLVEFAKREFGANRALGSLYFSHTGLKITPMEEIFAVYVNSTSRELIQARVGRIFVHTLGIFLFE</sequence>